<dbReference type="InterPro" id="IPR048538">
    <property type="entry name" value="Rrn7_cyclin_C"/>
</dbReference>
<dbReference type="EMBL" id="BMAO01002683">
    <property type="protein sequence ID" value="GFQ82456.1"/>
    <property type="molecule type" value="Genomic_DNA"/>
</dbReference>
<evidence type="ECO:0000256" key="1">
    <source>
        <dbReference type="ARBA" id="ARBA00004604"/>
    </source>
</evidence>
<evidence type="ECO:0000256" key="5">
    <source>
        <dbReference type="ARBA" id="ARBA00022833"/>
    </source>
</evidence>
<dbReference type="GO" id="GO:0005668">
    <property type="term" value="C:RNA polymerase transcription factor SL1 complex"/>
    <property type="evidence" value="ECO:0007669"/>
    <property type="project" value="TreeGrafter"/>
</dbReference>
<evidence type="ECO:0000256" key="4">
    <source>
        <dbReference type="ARBA" id="ARBA00022771"/>
    </source>
</evidence>
<evidence type="ECO:0000256" key="9">
    <source>
        <dbReference type="ARBA" id="ARBA00023242"/>
    </source>
</evidence>
<dbReference type="PANTHER" id="PTHR31576">
    <property type="entry name" value="TATA BOX-BINDING PROTEIN-ASSOCIATED FACTOR RNA POLYMERASE I SUBUNIT B"/>
    <property type="match status" value="1"/>
</dbReference>
<feature type="domain" description="Rrn7/TAF1B C-terminal cyclin" evidence="11">
    <location>
        <begin position="300"/>
        <end position="396"/>
    </location>
</feature>
<dbReference type="GO" id="GO:0001164">
    <property type="term" value="F:RNA polymerase I core promoter sequence-specific DNA binding"/>
    <property type="evidence" value="ECO:0007669"/>
    <property type="project" value="InterPro"/>
</dbReference>
<dbReference type="GO" id="GO:0070860">
    <property type="term" value="C:RNA polymerase I core factor complex"/>
    <property type="evidence" value="ECO:0007669"/>
    <property type="project" value="InterPro"/>
</dbReference>
<keyword evidence="7" id="KW-0238">DNA-binding</keyword>
<dbReference type="InterPro" id="IPR033599">
    <property type="entry name" value="TAF1B/Rrn7"/>
</dbReference>
<dbReference type="OrthoDB" id="6428388at2759"/>
<evidence type="ECO:0000256" key="2">
    <source>
        <dbReference type="ARBA" id="ARBA00006899"/>
    </source>
</evidence>
<evidence type="ECO:0008006" key="14">
    <source>
        <dbReference type="Google" id="ProtNLM"/>
    </source>
</evidence>
<reference evidence="12" key="1">
    <citation type="submission" date="2020-07" db="EMBL/GenBank/DDBJ databases">
        <title>Multicomponent nature underlies the extraordinary mechanical properties of spider dragline silk.</title>
        <authorList>
            <person name="Kono N."/>
            <person name="Nakamura H."/>
            <person name="Mori M."/>
            <person name="Yoshida Y."/>
            <person name="Ohtoshi R."/>
            <person name="Malay A.D."/>
            <person name="Moran D.A.P."/>
            <person name="Tomita M."/>
            <person name="Numata K."/>
            <person name="Arakawa K."/>
        </authorList>
    </citation>
    <scope>NUCLEOTIDE SEQUENCE</scope>
</reference>
<keyword evidence="13" id="KW-1185">Reference proteome</keyword>
<dbReference type="Pfam" id="PF20644">
    <property type="entry name" value="Rrn7_cyclin_N"/>
    <property type="match status" value="1"/>
</dbReference>
<evidence type="ECO:0000256" key="7">
    <source>
        <dbReference type="ARBA" id="ARBA00023125"/>
    </source>
</evidence>
<sequence>MQEMNCVVCDGSTFALVDGTYCCEECNTQVQSSRQEECDQDGFSRRLLLKSTVKKRERKLKERKFYADWITPEAYTVVLREQVSALISLGASDNLKDVVLNIWCRYLQKCKIAFRNDPMAKTSIVPCLGTYAYHRDKAILYGDKARRKRAKKPDINMSDVGDSNGEQVTDSTLAESDYLSNEMDNGSISESSVEDIPLSKKVKLSSKLKKGHPKDSAQARERYVDEMDLTKTLCFCYLGLLYTGDNILLSDILRLVNERKIPYLDAAKCIQSSLELQFNDFLIFTKKKAPDMLQISLMSARLIDFLELPKFKHRSLMPIVYCFVTDLNLPGRIILVVQYLFNILKENECGWYEVTKISKTGAKTVPISRIPVYEAKAMAAIIVALKLFYVLDGEYEL</sequence>
<evidence type="ECO:0000313" key="13">
    <source>
        <dbReference type="Proteomes" id="UP000887116"/>
    </source>
</evidence>
<keyword evidence="9" id="KW-0539">Nucleus</keyword>
<comment type="subcellular location">
    <subcellularLocation>
        <location evidence="1">Nucleus</location>
        <location evidence="1">Nucleolus</location>
    </subcellularLocation>
</comment>
<protein>
    <recommendedName>
        <fullName evidence="14">TATA box-binding protein-associated factor RNA polymerase I subunit B</fullName>
    </recommendedName>
</protein>
<keyword evidence="5" id="KW-0862">Zinc</keyword>
<dbReference type="AlphaFoldDB" id="A0A8X6KSI2"/>
<dbReference type="Proteomes" id="UP000887116">
    <property type="component" value="Unassembled WGS sequence"/>
</dbReference>
<keyword evidence="8" id="KW-0804">Transcription</keyword>
<dbReference type="PANTHER" id="PTHR31576:SF2">
    <property type="entry name" value="TATA BOX-BINDING PROTEIN-ASSOCIATED FACTOR RNA POLYMERASE I SUBUNIT B"/>
    <property type="match status" value="1"/>
</dbReference>
<keyword evidence="3" id="KW-0479">Metal-binding</keyword>
<dbReference type="GO" id="GO:0008270">
    <property type="term" value="F:zinc ion binding"/>
    <property type="evidence" value="ECO:0007669"/>
    <property type="project" value="UniProtKB-KW"/>
</dbReference>
<evidence type="ECO:0000259" key="10">
    <source>
        <dbReference type="Pfam" id="PF20644"/>
    </source>
</evidence>
<evidence type="ECO:0000256" key="6">
    <source>
        <dbReference type="ARBA" id="ARBA00023015"/>
    </source>
</evidence>
<dbReference type="Pfam" id="PF20645">
    <property type="entry name" value="Rrn7_cyclin_C"/>
    <property type="match status" value="1"/>
</dbReference>
<keyword evidence="6" id="KW-0805">Transcription regulation</keyword>
<feature type="domain" description="Rrn7/TAF1B N-terminal cyclin" evidence="10">
    <location>
        <begin position="212"/>
        <end position="270"/>
    </location>
</feature>
<keyword evidence="4" id="KW-0863">Zinc-finger</keyword>
<evidence type="ECO:0000256" key="3">
    <source>
        <dbReference type="ARBA" id="ARBA00022723"/>
    </source>
</evidence>
<name>A0A8X6KSI2_TRICU</name>
<evidence type="ECO:0000313" key="12">
    <source>
        <dbReference type="EMBL" id="GFQ82456.1"/>
    </source>
</evidence>
<dbReference type="InterPro" id="IPR048540">
    <property type="entry name" value="Rrn7_cyclin_N"/>
</dbReference>
<accession>A0A8X6KSI2</accession>
<comment type="caution">
    <text evidence="12">The sequence shown here is derived from an EMBL/GenBank/DDBJ whole genome shotgun (WGS) entry which is preliminary data.</text>
</comment>
<organism evidence="12 13">
    <name type="scientific">Trichonephila clavata</name>
    <name type="common">Joro spider</name>
    <name type="synonym">Nephila clavata</name>
    <dbReference type="NCBI Taxonomy" id="2740835"/>
    <lineage>
        <taxon>Eukaryota</taxon>
        <taxon>Metazoa</taxon>
        <taxon>Ecdysozoa</taxon>
        <taxon>Arthropoda</taxon>
        <taxon>Chelicerata</taxon>
        <taxon>Arachnida</taxon>
        <taxon>Araneae</taxon>
        <taxon>Araneomorphae</taxon>
        <taxon>Entelegynae</taxon>
        <taxon>Araneoidea</taxon>
        <taxon>Nephilidae</taxon>
        <taxon>Trichonephila</taxon>
    </lineage>
</organism>
<evidence type="ECO:0000256" key="8">
    <source>
        <dbReference type="ARBA" id="ARBA00023163"/>
    </source>
</evidence>
<evidence type="ECO:0000259" key="11">
    <source>
        <dbReference type="Pfam" id="PF20645"/>
    </source>
</evidence>
<gene>
    <name evidence="12" type="primary">TAF1B</name>
    <name evidence="12" type="ORF">TNCT_72921</name>
</gene>
<proteinExistence type="inferred from homology"/>
<comment type="similarity">
    <text evidence="2">Belongs to the RRN7/TAF1B family.</text>
</comment>
<dbReference type="GO" id="GO:0042790">
    <property type="term" value="P:nucleolar large rRNA transcription by RNA polymerase I"/>
    <property type="evidence" value="ECO:0007669"/>
    <property type="project" value="TreeGrafter"/>
</dbReference>